<sequence length="186" mass="20802">MFGYDCYIDGLILTEIKKFILDVEIHGKLTDGIQSLESRVSGLEMALDELSCDLAVSIGRVRKNSSCGGESCSKLRDVNPPPTLRGTEFLSPKFWRKTEERPMQTRTRNTASEMAAQENSFDQGKTDVNNFGQRGGGSVYQKRSARNQFQDSMHTSTSFSDLRSSKISLKLGEGKKYVDMPPTEAW</sequence>
<protein>
    <submittedName>
        <fullName evidence="2">(rape) hypothetical protein</fullName>
    </submittedName>
</protein>
<evidence type="ECO:0000256" key="1">
    <source>
        <dbReference type="SAM" id="MobiDB-lite"/>
    </source>
</evidence>
<accession>A0A816RIU4</accession>
<dbReference type="EMBL" id="HG994365">
    <property type="protein sequence ID" value="CAF2074444.1"/>
    <property type="molecule type" value="Genomic_DNA"/>
</dbReference>
<dbReference type="AlphaFoldDB" id="A0A816RIU4"/>
<dbReference type="Proteomes" id="UP001295469">
    <property type="component" value="Chromosome C01"/>
</dbReference>
<feature type="region of interest" description="Disordered" evidence="1">
    <location>
        <begin position="117"/>
        <end position="142"/>
    </location>
</feature>
<feature type="compositionally biased region" description="Polar residues" evidence="1">
    <location>
        <begin position="117"/>
        <end position="132"/>
    </location>
</feature>
<reference evidence="2" key="1">
    <citation type="submission" date="2021-01" db="EMBL/GenBank/DDBJ databases">
        <authorList>
            <consortium name="Genoscope - CEA"/>
            <person name="William W."/>
        </authorList>
    </citation>
    <scope>NUCLEOTIDE SEQUENCE</scope>
</reference>
<proteinExistence type="predicted"/>
<organism evidence="2">
    <name type="scientific">Brassica napus</name>
    <name type="common">Rape</name>
    <dbReference type="NCBI Taxonomy" id="3708"/>
    <lineage>
        <taxon>Eukaryota</taxon>
        <taxon>Viridiplantae</taxon>
        <taxon>Streptophyta</taxon>
        <taxon>Embryophyta</taxon>
        <taxon>Tracheophyta</taxon>
        <taxon>Spermatophyta</taxon>
        <taxon>Magnoliopsida</taxon>
        <taxon>eudicotyledons</taxon>
        <taxon>Gunneridae</taxon>
        <taxon>Pentapetalae</taxon>
        <taxon>rosids</taxon>
        <taxon>malvids</taxon>
        <taxon>Brassicales</taxon>
        <taxon>Brassicaceae</taxon>
        <taxon>Brassiceae</taxon>
        <taxon>Brassica</taxon>
    </lineage>
</organism>
<name>A0A816RIU4_BRANA</name>
<evidence type="ECO:0000313" key="2">
    <source>
        <dbReference type="EMBL" id="CAF2074444.1"/>
    </source>
</evidence>
<gene>
    <name evidence="2" type="ORF">DARMORV10_C01P32500.1</name>
</gene>